<evidence type="ECO:0000313" key="2">
    <source>
        <dbReference type="EMBL" id="PWK53963.1"/>
    </source>
</evidence>
<dbReference type="InterPro" id="IPR029032">
    <property type="entry name" value="AhpD-like"/>
</dbReference>
<accession>A0A316FZY6</accession>
<evidence type="ECO:0000259" key="1">
    <source>
        <dbReference type="Pfam" id="PF02627"/>
    </source>
</evidence>
<dbReference type="InterPro" id="IPR003779">
    <property type="entry name" value="CMD-like"/>
</dbReference>
<dbReference type="PANTHER" id="PTHR35446">
    <property type="entry name" value="SI:CH211-175M2.5"/>
    <property type="match status" value="1"/>
</dbReference>
<dbReference type="Pfam" id="PF02627">
    <property type="entry name" value="CMD"/>
    <property type="match status" value="1"/>
</dbReference>
<name>A0A316FZY6_9GAMM</name>
<dbReference type="Proteomes" id="UP000245790">
    <property type="component" value="Unassembled WGS sequence"/>
</dbReference>
<dbReference type="RefSeq" id="WP_170115128.1">
    <property type="nucleotide sequence ID" value="NZ_QGGU01000002.1"/>
</dbReference>
<keyword evidence="3" id="KW-1185">Reference proteome</keyword>
<proteinExistence type="predicted"/>
<protein>
    <submittedName>
        <fullName evidence="2">Putative peroxidase-related enzyme</fullName>
    </submittedName>
</protein>
<dbReference type="Gene3D" id="1.20.1290.10">
    <property type="entry name" value="AhpD-like"/>
    <property type="match status" value="1"/>
</dbReference>
<organism evidence="2 3">
    <name type="scientific">Pleionea mediterranea</name>
    <dbReference type="NCBI Taxonomy" id="523701"/>
    <lineage>
        <taxon>Bacteria</taxon>
        <taxon>Pseudomonadati</taxon>
        <taxon>Pseudomonadota</taxon>
        <taxon>Gammaproteobacteria</taxon>
        <taxon>Oceanospirillales</taxon>
        <taxon>Pleioneaceae</taxon>
        <taxon>Pleionea</taxon>
    </lineage>
</organism>
<dbReference type="AlphaFoldDB" id="A0A316FZY6"/>
<keyword evidence="2" id="KW-0575">Peroxidase</keyword>
<dbReference type="GO" id="GO:0051920">
    <property type="term" value="F:peroxiredoxin activity"/>
    <property type="evidence" value="ECO:0007669"/>
    <property type="project" value="InterPro"/>
</dbReference>
<feature type="domain" description="Carboxymuconolactone decarboxylase-like" evidence="1">
    <location>
        <begin position="44"/>
        <end position="103"/>
    </location>
</feature>
<dbReference type="PANTHER" id="PTHR35446:SF3">
    <property type="entry name" value="CMD DOMAIN-CONTAINING PROTEIN"/>
    <property type="match status" value="1"/>
</dbReference>
<dbReference type="EMBL" id="QGGU01000002">
    <property type="protein sequence ID" value="PWK53963.1"/>
    <property type="molecule type" value="Genomic_DNA"/>
</dbReference>
<comment type="caution">
    <text evidence="2">The sequence shown here is derived from an EMBL/GenBank/DDBJ whole genome shotgun (WGS) entry which is preliminary data.</text>
</comment>
<sequence length="184" mass="20301">MSLFTEHSIESAPEKSKAMLEAAEKDMGFVPNLYKFMAESPASLEAYFKVTEILEKSSLSAKQQQIVLLAISRENSCEFCVAAHSMIGTMMAKVDKSVIDAIRDGQSTGDDTTDALITFSVKLIQQRGWVSDSDKKSFFNAGFTEENALDVVLAASLKTLSNYTNHITGTKTNDEMKEFAWTKS</sequence>
<evidence type="ECO:0000313" key="3">
    <source>
        <dbReference type="Proteomes" id="UP000245790"/>
    </source>
</evidence>
<keyword evidence="2" id="KW-0560">Oxidoreductase</keyword>
<reference evidence="2 3" key="1">
    <citation type="submission" date="2018-05" db="EMBL/GenBank/DDBJ databases">
        <title>Genomic Encyclopedia of Type Strains, Phase IV (KMG-IV): sequencing the most valuable type-strain genomes for metagenomic binning, comparative biology and taxonomic classification.</title>
        <authorList>
            <person name="Goeker M."/>
        </authorList>
    </citation>
    <scope>NUCLEOTIDE SEQUENCE [LARGE SCALE GENOMIC DNA]</scope>
    <source>
        <strain evidence="2 3">DSM 25350</strain>
    </source>
</reference>
<gene>
    <name evidence="2" type="ORF">C8D97_102355</name>
</gene>
<dbReference type="SUPFAM" id="SSF69118">
    <property type="entry name" value="AhpD-like"/>
    <property type="match status" value="1"/>
</dbReference>